<reference evidence="1 2" key="1">
    <citation type="journal article" date="2009" name="Stand. Genomic Sci.">
        <title>Complete genome sequence of Catenulispora acidiphila type strain (ID 139908).</title>
        <authorList>
            <person name="Copeland A."/>
            <person name="Lapidus A."/>
            <person name="Glavina Del Rio T."/>
            <person name="Nolan M."/>
            <person name="Lucas S."/>
            <person name="Chen F."/>
            <person name="Tice H."/>
            <person name="Cheng J.F."/>
            <person name="Bruce D."/>
            <person name="Goodwin L."/>
            <person name="Pitluck S."/>
            <person name="Mikhailova N."/>
            <person name="Pati A."/>
            <person name="Ivanova N."/>
            <person name="Mavromatis K."/>
            <person name="Chen A."/>
            <person name="Palaniappan K."/>
            <person name="Chain P."/>
            <person name="Land M."/>
            <person name="Hauser L."/>
            <person name="Chang Y.J."/>
            <person name="Jeffries C.D."/>
            <person name="Chertkov O."/>
            <person name="Brettin T."/>
            <person name="Detter J.C."/>
            <person name="Han C."/>
            <person name="Ali Z."/>
            <person name="Tindall B.J."/>
            <person name="Goker M."/>
            <person name="Bristow J."/>
            <person name="Eisen J.A."/>
            <person name="Markowitz V."/>
            <person name="Hugenholtz P."/>
            <person name="Kyrpides N.C."/>
            <person name="Klenk H.P."/>
        </authorList>
    </citation>
    <scope>NUCLEOTIDE SEQUENCE [LARGE SCALE GENOMIC DNA]</scope>
    <source>
        <strain evidence="2">DSM 44928 / JCM 14897 / NBRC 102108 / NRRL B-24433 / ID139908</strain>
    </source>
</reference>
<evidence type="ECO:0000313" key="1">
    <source>
        <dbReference type="EMBL" id="ACU69451.1"/>
    </source>
</evidence>
<dbReference type="Proteomes" id="UP000000851">
    <property type="component" value="Chromosome"/>
</dbReference>
<keyword evidence="2" id="KW-1185">Reference proteome</keyword>
<name>C7PXA0_CATAD</name>
<evidence type="ECO:0000313" key="2">
    <source>
        <dbReference type="Proteomes" id="UP000000851"/>
    </source>
</evidence>
<proteinExistence type="predicted"/>
<dbReference type="EMBL" id="CP001700">
    <property type="protein sequence ID" value="ACU69451.1"/>
    <property type="molecule type" value="Genomic_DNA"/>
</dbReference>
<gene>
    <name evidence="1" type="ordered locus">Caci_0504</name>
</gene>
<sequence>MLLSPLARYLVVAGVDAAATTVTVKGVDYFFDLAQ</sequence>
<dbReference type="KEGG" id="cai:Caci_0504"/>
<dbReference type="HOGENOM" id="CLU_3364020_0_0_11"/>
<dbReference type="AlphaFoldDB" id="C7PXA0"/>
<accession>C7PXA0</accession>
<organism evidence="1 2">
    <name type="scientific">Catenulispora acidiphila (strain DSM 44928 / JCM 14897 / NBRC 102108 / NRRL B-24433 / ID139908)</name>
    <dbReference type="NCBI Taxonomy" id="479433"/>
    <lineage>
        <taxon>Bacteria</taxon>
        <taxon>Bacillati</taxon>
        <taxon>Actinomycetota</taxon>
        <taxon>Actinomycetes</taxon>
        <taxon>Catenulisporales</taxon>
        <taxon>Catenulisporaceae</taxon>
        <taxon>Catenulispora</taxon>
    </lineage>
</organism>
<dbReference type="InParanoid" id="C7PXA0"/>
<protein>
    <submittedName>
        <fullName evidence="1">Uncharacterized protein</fullName>
    </submittedName>
</protein>